<evidence type="ECO:0000313" key="2">
    <source>
        <dbReference type="EMBL" id="VCU09746.1"/>
    </source>
</evidence>
<dbReference type="InterPro" id="IPR009061">
    <property type="entry name" value="DNA-bd_dom_put_sf"/>
</dbReference>
<dbReference type="InterPro" id="IPR041657">
    <property type="entry name" value="HTH_17"/>
</dbReference>
<organism evidence="2 3">
    <name type="scientific">Rhodoplanes serenus</name>
    <dbReference type="NCBI Taxonomy" id="200615"/>
    <lineage>
        <taxon>Bacteria</taxon>
        <taxon>Pseudomonadati</taxon>
        <taxon>Pseudomonadota</taxon>
        <taxon>Alphaproteobacteria</taxon>
        <taxon>Hyphomicrobiales</taxon>
        <taxon>Nitrobacteraceae</taxon>
        <taxon>Rhodoplanes</taxon>
    </lineage>
</organism>
<sequence length="69" mass="7697">MKPESLIPQSRLAELLAISTRTLERWRVEGSGPAYLKAGRRVLYRSADVEQWLDGSRRLSTSDAGDAHA</sequence>
<feature type="domain" description="Helix-turn-helix" evidence="1">
    <location>
        <begin position="12"/>
        <end position="55"/>
    </location>
</feature>
<accession>A0A3S4FDS9</accession>
<keyword evidence="3" id="KW-1185">Reference proteome</keyword>
<dbReference type="Proteomes" id="UP000289200">
    <property type="component" value="Unassembled WGS sequence"/>
</dbReference>
<dbReference type="OrthoDB" id="9806994at2"/>
<reference evidence="3" key="1">
    <citation type="submission" date="2018-10" db="EMBL/GenBank/DDBJ databases">
        <authorList>
            <person name="Peiro R."/>
            <person name="Begona"/>
            <person name="Cbmso G."/>
            <person name="Lopez M."/>
            <person name="Gonzalez S."/>
            <person name="Sacristan E."/>
            <person name="Castillo E."/>
        </authorList>
    </citation>
    <scope>NUCLEOTIDE SEQUENCE [LARGE SCALE GENOMIC DNA]</scope>
</reference>
<protein>
    <recommendedName>
        <fullName evidence="1">Helix-turn-helix domain-containing protein</fullName>
    </recommendedName>
</protein>
<proteinExistence type="predicted"/>
<dbReference type="RefSeq" id="WP_129609559.1">
    <property type="nucleotide sequence ID" value="NZ_UWOC01000153.1"/>
</dbReference>
<dbReference type="SUPFAM" id="SSF46955">
    <property type="entry name" value="Putative DNA-binding domain"/>
    <property type="match status" value="1"/>
</dbReference>
<dbReference type="Pfam" id="PF12728">
    <property type="entry name" value="HTH_17"/>
    <property type="match status" value="1"/>
</dbReference>
<evidence type="ECO:0000313" key="3">
    <source>
        <dbReference type="Proteomes" id="UP000289200"/>
    </source>
</evidence>
<dbReference type="Gene3D" id="1.10.10.10">
    <property type="entry name" value="Winged helix-like DNA-binding domain superfamily/Winged helix DNA-binding domain"/>
    <property type="match status" value="1"/>
</dbReference>
<name>A0A3S4FDS9_9BRAD</name>
<gene>
    <name evidence="2" type="ORF">RHODGE_RHODGE_02915</name>
</gene>
<evidence type="ECO:0000259" key="1">
    <source>
        <dbReference type="Pfam" id="PF12728"/>
    </source>
</evidence>
<comment type="caution">
    <text evidence="2">The sequence shown here is derived from an EMBL/GenBank/DDBJ whole genome shotgun (WGS) entry which is preliminary data.</text>
</comment>
<dbReference type="EMBL" id="UWOC01000153">
    <property type="protein sequence ID" value="VCU09746.1"/>
    <property type="molecule type" value="Genomic_DNA"/>
</dbReference>
<dbReference type="AlphaFoldDB" id="A0A3S4FDS9"/>
<dbReference type="InterPro" id="IPR036388">
    <property type="entry name" value="WH-like_DNA-bd_sf"/>
</dbReference>